<keyword evidence="3" id="KW-0732">Signal</keyword>
<feature type="domain" description="Tyrosinase copper-binding" evidence="4">
    <location>
        <begin position="81"/>
        <end position="98"/>
    </location>
</feature>
<sequence>MRCTIILLPFIVSCAAVATSLAQSCVAPAERKEWRSLPDTEKANYISAVKCLSTRPSKIGLSTSLYEDFPWVHAKLNSYVHFVASFLPWHRWFVHLYETALRDECNYTGSMPYWDWTQDSGALPSSPVFSESTETGFGSGGLYSGFSSPSRPNPLTSCVTTGAFANYSLTYYVNNVNPHCLNRQFNNGTGTLSTDPLWQAVFYSPATVANITDNSTTYETFWQALENTPHGAIHNVIGGDMVPSTSPNGMATFTNLNDQ</sequence>
<dbReference type="PROSITE" id="PS00497">
    <property type="entry name" value="TYROSINASE_1"/>
    <property type="match status" value="1"/>
</dbReference>
<dbReference type="PRINTS" id="PR00092">
    <property type="entry name" value="TYROSINASE"/>
</dbReference>
<organism evidence="5 6">
    <name type="scientific">Pestalotiopsis fici (strain W106-1 / CGMCC3.15140)</name>
    <dbReference type="NCBI Taxonomy" id="1229662"/>
    <lineage>
        <taxon>Eukaryota</taxon>
        <taxon>Fungi</taxon>
        <taxon>Dikarya</taxon>
        <taxon>Ascomycota</taxon>
        <taxon>Pezizomycotina</taxon>
        <taxon>Sordariomycetes</taxon>
        <taxon>Xylariomycetidae</taxon>
        <taxon>Amphisphaeriales</taxon>
        <taxon>Sporocadaceae</taxon>
        <taxon>Pestalotiopsis</taxon>
    </lineage>
</organism>
<feature type="chain" id="PRO_5004833777" description="Tyrosinase copper-binding domain-containing protein" evidence="3">
    <location>
        <begin position="23"/>
        <end position="259"/>
    </location>
</feature>
<evidence type="ECO:0000256" key="3">
    <source>
        <dbReference type="SAM" id="SignalP"/>
    </source>
</evidence>
<evidence type="ECO:0000313" key="5">
    <source>
        <dbReference type="EMBL" id="ETS76328.1"/>
    </source>
</evidence>
<keyword evidence="1" id="KW-0479">Metal-binding</keyword>
<dbReference type="InterPro" id="IPR050316">
    <property type="entry name" value="Tyrosinase/Hemocyanin"/>
</dbReference>
<keyword evidence="6" id="KW-1185">Reference proteome</keyword>
<proteinExistence type="predicted"/>
<dbReference type="GO" id="GO:0046872">
    <property type="term" value="F:metal ion binding"/>
    <property type="evidence" value="ECO:0007669"/>
    <property type="project" value="UniProtKB-KW"/>
</dbReference>
<dbReference type="InParanoid" id="W3WR60"/>
<evidence type="ECO:0000259" key="4">
    <source>
        <dbReference type="PROSITE" id="PS00497"/>
    </source>
</evidence>
<dbReference type="Proteomes" id="UP000030651">
    <property type="component" value="Unassembled WGS sequence"/>
</dbReference>
<dbReference type="STRING" id="1229662.W3WR60"/>
<dbReference type="EMBL" id="KI912117">
    <property type="protein sequence ID" value="ETS76328.1"/>
    <property type="molecule type" value="Genomic_DNA"/>
</dbReference>
<dbReference type="Pfam" id="PF00264">
    <property type="entry name" value="Tyrosinase"/>
    <property type="match status" value="1"/>
</dbReference>
<dbReference type="HOGENOM" id="CLU_035914_1_2_1"/>
<dbReference type="OMA" id="WVHAKLN"/>
<dbReference type="PROSITE" id="PS51257">
    <property type="entry name" value="PROKAR_LIPOPROTEIN"/>
    <property type="match status" value="1"/>
</dbReference>
<dbReference type="RefSeq" id="XP_007838487.1">
    <property type="nucleotide sequence ID" value="XM_007840296.1"/>
</dbReference>
<dbReference type="SUPFAM" id="SSF48056">
    <property type="entry name" value="Di-copper centre-containing domain"/>
    <property type="match status" value="1"/>
</dbReference>
<dbReference type="PANTHER" id="PTHR11474">
    <property type="entry name" value="TYROSINASE FAMILY MEMBER"/>
    <property type="match status" value="1"/>
</dbReference>
<dbReference type="PANTHER" id="PTHR11474:SF126">
    <property type="entry name" value="TYROSINASE-LIKE PROTEIN TYR-1-RELATED"/>
    <property type="match status" value="1"/>
</dbReference>
<evidence type="ECO:0000313" key="6">
    <source>
        <dbReference type="Proteomes" id="UP000030651"/>
    </source>
</evidence>
<dbReference type="InterPro" id="IPR008922">
    <property type="entry name" value="Di-copper_centre_dom_sf"/>
</dbReference>
<keyword evidence="2" id="KW-0186">Copper</keyword>
<feature type="signal peptide" evidence="3">
    <location>
        <begin position="1"/>
        <end position="22"/>
    </location>
</feature>
<reference evidence="6" key="1">
    <citation type="journal article" date="2015" name="BMC Genomics">
        <title>Genomic and transcriptomic analysis of the endophytic fungus Pestalotiopsis fici reveals its lifestyle and high potential for synthesis of natural products.</title>
        <authorList>
            <person name="Wang X."/>
            <person name="Zhang X."/>
            <person name="Liu L."/>
            <person name="Xiang M."/>
            <person name="Wang W."/>
            <person name="Sun X."/>
            <person name="Che Y."/>
            <person name="Guo L."/>
            <person name="Liu G."/>
            <person name="Guo L."/>
            <person name="Wang C."/>
            <person name="Yin W.B."/>
            <person name="Stadler M."/>
            <person name="Zhang X."/>
            <person name="Liu X."/>
        </authorList>
    </citation>
    <scope>NUCLEOTIDE SEQUENCE [LARGE SCALE GENOMIC DNA]</scope>
    <source>
        <strain evidence="6">W106-1 / CGMCC3.15140</strain>
    </source>
</reference>
<dbReference type="GO" id="GO:0016491">
    <property type="term" value="F:oxidoreductase activity"/>
    <property type="evidence" value="ECO:0007669"/>
    <property type="project" value="InterPro"/>
</dbReference>
<protein>
    <recommendedName>
        <fullName evidence="4">Tyrosinase copper-binding domain-containing protein</fullName>
    </recommendedName>
</protein>
<name>W3WR60_PESFW</name>
<evidence type="ECO:0000256" key="1">
    <source>
        <dbReference type="ARBA" id="ARBA00022723"/>
    </source>
</evidence>
<dbReference type="eggNOG" id="ENOG502QRET">
    <property type="taxonomic scope" value="Eukaryota"/>
</dbReference>
<dbReference type="InterPro" id="IPR002227">
    <property type="entry name" value="Tyrosinase_Cu-bd"/>
</dbReference>
<dbReference type="OrthoDB" id="6132182at2759"/>
<dbReference type="AlphaFoldDB" id="W3WR60"/>
<dbReference type="GeneID" id="19276728"/>
<evidence type="ECO:0000256" key="2">
    <source>
        <dbReference type="ARBA" id="ARBA00023008"/>
    </source>
</evidence>
<dbReference type="KEGG" id="pfy:PFICI_11715"/>
<dbReference type="Gene3D" id="1.10.1280.10">
    <property type="entry name" value="Di-copper center containing domain from catechol oxidase"/>
    <property type="match status" value="1"/>
</dbReference>
<gene>
    <name evidence="5" type="ORF">PFICI_11715</name>
</gene>
<accession>W3WR60</accession>